<name>A0A1V9ZNQ3_9STRA</name>
<accession>A0A1V9ZNQ3</accession>
<feature type="region of interest" description="Disordered" evidence="1">
    <location>
        <begin position="542"/>
        <end position="562"/>
    </location>
</feature>
<evidence type="ECO:0000256" key="1">
    <source>
        <dbReference type="SAM" id="MobiDB-lite"/>
    </source>
</evidence>
<feature type="compositionally biased region" description="Basic and acidic residues" evidence="1">
    <location>
        <begin position="546"/>
        <end position="562"/>
    </location>
</feature>
<proteinExistence type="predicted"/>
<feature type="compositionally biased region" description="Low complexity" evidence="1">
    <location>
        <begin position="125"/>
        <end position="140"/>
    </location>
</feature>
<reference evidence="2 3" key="1">
    <citation type="journal article" date="2014" name="Genome Biol. Evol.">
        <title>The secreted proteins of Achlya hypogyna and Thraustotheca clavata identify the ancestral oomycete secretome and reveal gene acquisitions by horizontal gene transfer.</title>
        <authorList>
            <person name="Misner I."/>
            <person name="Blouin N."/>
            <person name="Leonard G."/>
            <person name="Richards T.A."/>
            <person name="Lane C.E."/>
        </authorList>
    </citation>
    <scope>NUCLEOTIDE SEQUENCE [LARGE SCALE GENOMIC DNA]</scope>
    <source>
        <strain evidence="2 3">ATCC 34112</strain>
    </source>
</reference>
<gene>
    <name evidence="2" type="ORF">THRCLA_06446</name>
</gene>
<feature type="region of interest" description="Disordered" evidence="1">
    <location>
        <begin position="296"/>
        <end position="329"/>
    </location>
</feature>
<dbReference type="EMBL" id="JNBS01001795">
    <property type="protein sequence ID" value="OQR99606.1"/>
    <property type="molecule type" value="Genomic_DNA"/>
</dbReference>
<feature type="region of interest" description="Disordered" evidence="1">
    <location>
        <begin position="93"/>
        <end position="146"/>
    </location>
</feature>
<feature type="compositionally biased region" description="Polar residues" evidence="1">
    <location>
        <begin position="162"/>
        <end position="174"/>
    </location>
</feature>
<evidence type="ECO:0000313" key="3">
    <source>
        <dbReference type="Proteomes" id="UP000243217"/>
    </source>
</evidence>
<comment type="caution">
    <text evidence="2">The sequence shown here is derived from an EMBL/GenBank/DDBJ whole genome shotgun (WGS) entry which is preliminary data.</text>
</comment>
<dbReference type="AlphaFoldDB" id="A0A1V9ZNQ3"/>
<feature type="compositionally biased region" description="Polar residues" evidence="1">
    <location>
        <begin position="1"/>
        <end position="19"/>
    </location>
</feature>
<dbReference type="Proteomes" id="UP000243217">
    <property type="component" value="Unassembled WGS sequence"/>
</dbReference>
<feature type="region of interest" description="Disordered" evidence="1">
    <location>
        <begin position="1"/>
        <end position="70"/>
    </location>
</feature>
<organism evidence="2 3">
    <name type="scientific">Thraustotheca clavata</name>
    <dbReference type="NCBI Taxonomy" id="74557"/>
    <lineage>
        <taxon>Eukaryota</taxon>
        <taxon>Sar</taxon>
        <taxon>Stramenopiles</taxon>
        <taxon>Oomycota</taxon>
        <taxon>Saprolegniomycetes</taxon>
        <taxon>Saprolegniales</taxon>
        <taxon>Achlyaceae</taxon>
        <taxon>Thraustotheca</taxon>
    </lineage>
</organism>
<feature type="compositionally biased region" description="Basic and acidic residues" evidence="1">
    <location>
        <begin position="304"/>
        <end position="314"/>
    </location>
</feature>
<protein>
    <submittedName>
        <fullName evidence="2">Uncharacterized protein</fullName>
    </submittedName>
</protein>
<evidence type="ECO:0000313" key="2">
    <source>
        <dbReference type="EMBL" id="OQR99606.1"/>
    </source>
</evidence>
<dbReference type="OrthoDB" id="73768at2759"/>
<feature type="compositionally biased region" description="Acidic residues" evidence="1">
    <location>
        <begin position="101"/>
        <end position="110"/>
    </location>
</feature>
<feature type="region of interest" description="Disordered" evidence="1">
    <location>
        <begin position="158"/>
        <end position="195"/>
    </location>
</feature>
<sequence length="562" mass="61987">MTTTFFQPLNVPPTSSMDWSESERSGLSRRRSGTTAQPTDDTGLRGLPSFGRTRSLSLPEELPVEETEDFTIDIDTPVSKCIVYTTQVLERMNSSERMVQNDEENTSDEDATPRPTETWLEEVLSSQSSAQDTSSETETQAAPLPRPLAIHEPLSILHGPKNLTSNRTRGSSVASYDGNYMRPRPSSVRAGGGDTSVKLHTKSSALLNFPRNTRRFGASIGSSLGQTLVNSTPEPSMTPSLSFDGSSSMQKKMAFEDSTDSTSNTRVSMFDFGSRKSHSNEPKKPNPVAIAFEKICHSTPSSPARKEKSSKKWWDISNKQSPRQEKKMPLLSQPNHQAIPKKSILVATPPTPTRVSPPTIDDTDDDIEQDTSIFSSLRNVDLVSSFIRDSKTKDESVEEDIAKALEEDKAPEEEEVAPVTPCPVASAAPSILKPPTKRPMARGNANMVAFLGGYKQTQNYRGTLKLGVASDIASRAKNIRKRTAETALQRQLTEARSRIPPEFQDMSGVIVKEKRNKDRSVHFASDDALEDIYVFEVIEPEDSSDDCNHGSEDEEHHVLVDL</sequence>
<keyword evidence="3" id="KW-1185">Reference proteome</keyword>